<evidence type="ECO:0000313" key="3">
    <source>
        <dbReference type="Proteomes" id="UP001200470"/>
    </source>
</evidence>
<accession>A0ABS9CKY4</accession>
<keyword evidence="1" id="KW-0378">Hydrolase</keyword>
<dbReference type="InterPro" id="IPR007466">
    <property type="entry name" value="Peptidyl-Arg-deiminase_porph"/>
</dbReference>
<dbReference type="SUPFAM" id="SSF55909">
    <property type="entry name" value="Pentein"/>
    <property type="match status" value="1"/>
</dbReference>
<name>A0ABS9CKY4_9BACT</name>
<evidence type="ECO:0000313" key="2">
    <source>
        <dbReference type="EMBL" id="MCF2564844.1"/>
    </source>
</evidence>
<reference evidence="2 3" key="1">
    <citation type="submission" date="2020-12" db="EMBL/GenBank/DDBJ databases">
        <title>Whole genome sequences of gut porcine anaerobes.</title>
        <authorList>
            <person name="Kubasova T."/>
            <person name="Jahodarova E."/>
            <person name="Rychlik I."/>
        </authorList>
    </citation>
    <scope>NUCLEOTIDE SEQUENCE [LARGE SCALE GENOMIC DNA]</scope>
    <source>
        <strain evidence="2 3">An925</strain>
    </source>
</reference>
<keyword evidence="3" id="KW-1185">Reference proteome</keyword>
<dbReference type="Gene3D" id="3.75.10.10">
    <property type="entry name" value="L-arginine/glycine Amidinotransferase, Chain A"/>
    <property type="match status" value="1"/>
</dbReference>
<organism evidence="2 3">
    <name type="scientific">Xylanibacter brevis</name>
    <dbReference type="NCBI Taxonomy" id="83231"/>
    <lineage>
        <taxon>Bacteria</taxon>
        <taxon>Pseudomonadati</taxon>
        <taxon>Bacteroidota</taxon>
        <taxon>Bacteroidia</taxon>
        <taxon>Bacteroidales</taxon>
        <taxon>Prevotellaceae</taxon>
        <taxon>Xylanibacter</taxon>
    </lineage>
</organism>
<dbReference type="RefSeq" id="WP_301638706.1">
    <property type="nucleotide sequence ID" value="NZ_JADYTN010000046.1"/>
</dbReference>
<dbReference type="EMBL" id="JADYTN010000046">
    <property type="protein sequence ID" value="MCF2564844.1"/>
    <property type="molecule type" value="Genomic_DNA"/>
</dbReference>
<evidence type="ECO:0000256" key="1">
    <source>
        <dbReference type="ARBA" id="ARBA00022801"/>
    </source>
</evidence>
<dbReference type="Pfam" id="PF04371">
    <property type="entry name" value="PAD_porph"/>
    <property type="match status" value="1"/>
</dbReference>
<sequence>MNNIKKPIICTSPYLRTTSFSKGVARDLFATLDRLGIQHMELSNTMDIWCRDYMPVPLFDDGYYATYQYQPDYLWDKKCNHKYITNQIDACKDLNIKIPLRMGFIFDGGNYVRLNGNRNSTVFMTDKILMENSYWPLHELIQRLHLSLAADIVLLPWDMDEPYGHTDGMVAPLPDGRLLINNYCQVAKGKKKDYYKRLLKMIDGHFPFVELSYDCKLEEDSWCYLNFLKVPGAVLLPCLAKDAKCDNDQAAIDKFTELFPDDEIIPIYAKPLIKRGGGLHCVTWEYFPYNNRCMP</sequence>
<dbReference type="PANTHER" id="PTHR31377:SF0">
    <property type="entry name" value="AGMATINE DEIMINASE-RELATED"/>
    <property type="match status" value="1"/>
</dbReference>
<protein>
    <submittedName>
        <fullName evidence="2">Agmatine deiminase family protein</fullName>
    </submittedName>
</protein>
<dbReference type="Proteomes" id="UP001200470">
    <property type="component" value="Unassembled WGS sequence"/>
</dbReference>
<proteinExistence type="predicted"/>
<gene>
    <name evidence="2" type="ORF">I6E12_12135</name>
</gene>
<dbReference type="PANTHER" id="PTHR31377">
    <property type="entry name" value="AGMATINE DEIMINASE-RELATED"/>
    <property type="match status" value="1"/>
</dbReference>
<comment type="caution">
    <text evidence="2">The sequence shown here is derived from an EMBL/GenBank/DDBJ whole genome shotgun (WGS) entry which is preliminary data.</text>
</comment>